<comment type="caution">
    <text evidence="1">The sequence shown here is derived from an EMBL/GenBank/DDBJ whole genome shotgun (WGS) entry which is preliminary data.</text>
</comment>
<dbReference type="AlphaFoldDB" id="A0A5J4VYI7"/>
<dbReference type="Proteomes" id="UP000324800">
    <property type="component" value="Unassembled WGS sequence"/>
</dbReference>
<dbReference type="EMBL" id="SNRW01004295">
    <property type="protein sequence ID" value="KAA6387638.1"/>
    <property type="molecule type" value="Genomic_DNA"/>
</dbReference>
<proteinExistence type="predicted"/>
<protein>
    <submittedName>
        <fullName evidence="1">Uncharacterized protein</fullName>
    </submittedName>
</protein>
<name>A0A5J4VYI7_9EUKA</name>
<organism evidence="1 2">
    <name type="scientific">Streblomastix strix</name>
    <dbReference type="NCBI Taxonomy" id="222440"/>
    <lineage>
        <taxon>Eukaryota</taxon>
        <taxon>Metamonada</taxon>
        <taxon>Preaxostyla</taxon>
        <taxon>Oxymonadida</taxon>
        <taxon>Streblomastigidae</taxon>
        <taxon>Streblomastix</taxon>
    </lineage>
</organism>
<evidence type="ECO:0000313" key="2">
    <source>
        <dbReference type="Proteomes" id="UP000324800"/>
    </source>
</evidence>
<reference evidence="1 2" key="1">
    <citation type="submission" date="2019-03" db="EMBL/GenBank/DDBJ databases">
        <title>Single cell metagenomics reveals metabolic interactions within the superorganism composed of flagellate Streblomastix strix and complex community of Bacteroidetes bacteria on its surface.</title>
        <authorList>
            <person name="Treitli S.C."/>
            <person name="Kolisko M."/>
            <person name="Husnik F."/>
            <person name="Keeling P."/>
            <person name="Hampl V."/>
        </authorList>
    </citation>
    <scope>NUCLEOTIDE SEQUENCE [LARGE SCALE GENOMIC DNA]</scope>
    <source>
        <strain evidence="1">ST1C</strain>
    </source>
</reference>
<sequence length="18" mass="2404">MKRFQLEQRGDGKWRRRR</sequence>
<gene>
    <name evidence="1" type="ORF">EZS28_016833</name>
</gene>
<feature type="non-terminal residue" evidence="1">
    <location>
        <position position="18"/>
    </location>
</feature>
<accession>A0A5J4VYI7</accession>
<evidence type="ECO:0000313" key="1">
    <source>
        <dbReference type="EMBL" id="KAA6387638.1"/>
    </source>
</evidence>